<dbReference type="NCBIfam" id="NF045951">
    <property type="entry name" value="MAG0110_fam"/>
    <property type="match status" value="1"/>
</dbReference>
<dbReference type="Proteomes" id="UP000009399">
    <property type="component" value="Chromosome"/>
</dbReference>
<feature type="transmembrane region" description="Helical" evidence="1">
    <location>
        <begin position="103"/>
        <end position="131"/>
    </location>
</feature>
<evidence type="ECO:0000313" key="2">
    <source>
        <dbReference type="EMBL" id="AFX74650.1"/>
    </source>
</evidence>
<feature type="transmembrane region" description="Helical" evidence="1">
    <location>
        <begin position="252"/>
        <end position="276"/>
    </location>
</feature>
<feature type="transmembrane region" description="Helical" evidence="1">
    <location>
        <begin position="72"/>
        <end position="91"/>
    </location>
</feature>
<feature type="transmembrane region" description="Helical" evidence="1">
    <location>
        <begin position="151"/>
        <end position="173"/>
    </location>
</feature>
<dbReference type="KEGG" id="mhs:MOS_748"/>
<gene>
    <name evidence="2" type="ORF">MOS_748</name>
</gene>
<dbReference type="RefSeq" id="WP_015084324.1">
    <property type="nucleotide sequence ID" value="NC_019552.1"/>
</dbReference>
<keyword evidence="1" id="KW-1133">Transmembrane helix</keyword>
<accession>A0AAI8FDX1</accession>
<feature type="transmembrane region" description="Helical" evidence="1">
    <location>
        <begin position="185"/>
        <end position="205"/>
    </location>
</feature>
<keyword evidence="1" id="KW-0812">Transmembrane</keyword>
<feature type="transmembrane region" description="Helical" evidence="1">
    <location>
        <begin position="27"/>
        <end position="52"/>
    </location>
</feature>
<feature type="transmembrane region" description="Helical" evidence="1">
    <location>
        <begin position="211"/>
        <end position="231"/>
    </location>
</feature>
<evidence type="ECO:0000313" key="3">
    <source>
        <dbReference type="Proteomes" id="UP000009399"/>
    </source>
</evidence>
<keyword evidence="1" id="KW-0472">Membrane</keyword>
<reference evidence="2 3" key="1">
    <citation type="journal article" date="2013" name="Genome Announc.">
        <title>Complete Genome Sequence of Mycoplasma hyorhinis Strain SK76.</title>
        <authorList>
            <person name="Goodison S."/>
            <person name="Urquidi V."/>
            <person name="Kumar D."/>
            <person name="Reyes L."/>
            <person name="Rosser C.J."/>
        </authorList>
    </citation>
    <scope>NUCLEOTIDE SEQUENCE [LARGE SCALE GENOMIC DNA]</scope>
    <source>
        <strain evidence="2 3">SK76</strain>
    </source>
</reference>
<proteinExistence type="predicted"/>
<sequence>MNFFQNAFKKSSFEFVHSDEKKLSNRLLSYSLMWLSLGLLIIALFSFAILTINPLREGYLKLIFISFNSRAASIATNIIMVLVSVGIMFYISSKSRRQNSSLGLLLTFYILFILIQAFWIPLAIYSFIIVRSITYTDELISDVLANVDYKTISYILISISAPAGIMAIIGALGWFQLINFSRFTVFIWAGLVAEFILILVSYFVTNSVVNTVYVVIVSLVTFAMIGYNFWLMKLESQILISNMKNEPEVKKIFLRVGLAYGMFLLVSYLRLVYILLNIFSRK</sequence>
<name>A0AAI8FDX1_MESHY</name>
<dbReference type="EMBL" id="CP003914">
    <property type="protein sequence ID" value="AFX74650.1"/>
    <property type="molecule type" value="Genomic_DNA"/>
</dbReference>
<organism evidence="2 3">
    <name type="scientific">Mesomycoplasma hyorhinis SK76</name>
    <dbReference type="NCBI Taxonomy" id="1118964"/>
    <lineage>
        <taxon>Bacteria</taxon>
        <taxon>Bacillati</taxon>
        <taxon>Mycoplasmatota</taxon>
        <taxon>Mycoplasmoidales</taxon>
        <taxon>Metamycoplasmataceae</taxon>
        <taxon>Mesomycoplasma</taxon>
    </lineage>
</organism>
<protein>
    <submittedName>
        <fullName evidence="2">Uncharacterized protein</fullName>
    </submittedName>
</protein>
<evidence type="ECO:0000256" key="1">
    <source>
        <dbReference type="SAM" id="Phobius"/>
    </source>
</evidence>
<dbReference type="AlphaFoldDB" id="A0AAI8FDX1"/>